<evidence type="ECO:0000313" key="2">
    <source>
        <dbReference type="EMBL" id="KFM95738.1"/>
    </source>
</evidence>
<comment type="caution">
    <text evidence="2">The sequence shown here is derived from an EMBL/GenBank/DDBJ whole genome shotgun (WGS) entry which is preliminary data.</text>
</comment>
<protein>
    <submittedName>
        <fullName evidence="2">Uncharacterized protein</fullName>
    </submittedName>
</protein>
<dbReference type="EMBL" id="JMQC01000009">
    <property type="protein sequence ID" value="KFM95738.1"/>
    <property type="molecule type" value="Genomic_DNA"/>
</dbReference>
<reference evidence="2 3" key="1">
    <citation type="submission" date="2014-04" db="EMBL/GenBank/DDBJ databases">
        <authorList>
            <person name="Bishop-Lilly K.A."/>
            <person name="Broomall S.M."/>
            <person name="Chain P.S."/>
            <person name="Chertkov O."/>
            <person name="Coyne S.R."/>
            <person name="Daligault H.E."/>
            <person name="Davenport K.W."/>
            <person name="Erkkila T."/>
            <person name="Frey K.G."/>
            <person name="Gibbons H.S."/>
            <person name="Gu W."/>
            <person name="Jaissle J."/>
            <person name="Johnson S.L."/>
            <person name="Koroleva G.I."/>
            <person name="Ladner J.T."/>
            <person name="Lo C.-C."/>
            <person name="Minogue T.D."/>
            <person name="Munk C."/>
            <person name="Palacios G.F."/>
            <person name="Redden C.L."/>
            <person name="Rosenzweig C.N."/>
            <person name="Scholz M.B."/>
            <person name="Teshima H."/>
            <person name="Xu Y."/>
        </authorList>
    </citation>
    <scope>NUCLEOTIDE SEQUENCE [LARGE SCALE GENOMIC DNA]</scope>
    <source>
        <strain evidence="2 3">BHP</strain>
    </source>
</reference>
<dbReference type="AlphaFoldDB" id="A0A090YAD3"/>
<keyword evidence="1" id="KW-0732">Signal</keyword>
<sequence>MFKSLVISAVSVFMLSSGGITAIANELITKKSEVAQLNFGDNHYCDLNGGGYP</sequence>
<gene>
    <name evidence="2" type="ORF">DJ93_5615</name>
</gene>
<evidence type="ECO:0000256" key="1">
    <source>
        <dbReference type="SAM" id="SignalP"/>
    </source>
</evidence>
<organism evidence="2 3">
    <name type="scientific">Bacillus clarus</name>
    <dbReference type="NCBI Taxonomy" id="2338372"/>
    <lineage>
        <taxon>Bacteria</taxon>
        <taxon>Bacillati</taxon>
        <taxon>Bacillota</taxon>
        <taxon>Bacilli</taxon>
        <taxon>Bacillales</taxon>
        <taxon>Bacillaceae</taxon>
        <taxon>Bacillus</taxon>
        <taxon>Bacillus cereus group</taxon>
    </lineage>
</organism>
<dbReference type="Proteomes" id="UP000029389">
    <property type="component" value="Unassembled WGS sequence"/>
</dbReference>
<dbReference type="RefSeq" id="WP_161785277.1">
    <property type="nucleotide sequence ID" value="NZ_JMQC01000009.1"/>
</dbReference>
<feature type="chain" id="PRO_5039158008" evidence="1">
    <location>
        <begin position="23"/>
        <end position="53"/>
    </location>
</feature>
<evidence type="ECO:0000313" key="3">
    <source>
        <dbReference type="Proteomes" id="UP000029389"/>
    </source>
</evidence>
<accession>A0A090YAD3</accession>
<name>A0A090YAD3_9BACI</name>
<proteinExistence type="predicted"/>
<dbReference type="PATRIC" id="fig|1405.8.peg.5793"/>
<feature type="signal peptide" evidence="1">
    <location>
        <begin position="1"/>
        <end position="22"/>
    </location>
</feature>